<comment type="function">
    <text evidence="2">An aminoacyl-tRNA editing enzyme that deacylates mischarged D-aminoacyl-tRNAs. Also deacylates mischarged glycyl-tRNA(Ala), protecting cells against glycine mischarging by AlaRS. Acts via tRNA-based rather than protein-based catalysis; rejects L-amino acids rather than detecting D-amino acids in the active site. By recycling D-aminoacyl-tRNA to D-amino acids and free tRNA molecules, this enzyme counteracts the toxicity associated with the formation of D-aminoacyl-tRNA entities in vivo and helps enforce protein L-homochirality.</text>
</comment>
<dbReference type="SUPFAM" id="SSF69500">
    <property type="entry name" value="DTD-like"/>
    <property type="match status" value="1"/>
</dbReference>
<sequence>MRAVVQRVTSSSVDSEGVRVGSIGRGFCVLLGVTHGDTEADACWLADKIAELRVFEGENGKLNRSLVDVGGAMLIVSQFTLYGDCRRGRRPSFSEAARPEQANALYEKFVECVRSRGIPAETGVFQTMMTVNIVNDGPVTLIIDTPEREKEP</sequence>
<dbReference type="Proteomes" id="UP000473699">
    <property type="component" value="Unassembled WGS sequence"/>
</dbReference>
<comment type="subcellular location">
    <subcellularLocation>
        <location evidence="2">Cytoplasm</location>
    </subcellularLocation>
</comment>
<comment type="catalytic activity">
    <reaction evidence="2">
        <text>a D-aminoacyl-tRNA + H2O = a tRNA + a D-alpha-amino acid + H(+)</text>
        <dbReference type="Rhea" id="RHEA:13953"/>
        <dbReference type="Rhea" id="RHEA-COMP:10123"/>
        <dbReference type="Rhea" id="RHEA-COMP:10124"/>
        <dbReference type="ChEBI" id="CHEBI:15377"/>
        <dbReference type="ChEBI" id="CHEBI:15378"/>
        <dbReference type="ChEBI" id="CHEBI:59871"/>
        <dbReference type="ChEBI" id="CHEBI:78442"/>
        <dbReference type="ChEBI" id="CHEBI:79333"/>
        <dbReference type="EC" id="3.1.1.96"/>
    </reaction>
</comment>
<dbReference type="GO" id="GO:0019478">
    <property type="term" value="P:D-amino acid catabolic process"/>
    <property type="evidence" value="ECO:0007669"/>
    <property type="project" value="UniProtKB-UniRule"/>
</dbReference>
<dbReference type="InterPro" id="IPR003732">
    <property type="entry name" value="Daa-tRNA_deacyls_DTD"/>
</dbReference>
<evidence type="ECO:0000256" key="2">
    <source>
        <dbReference type="HAMAP-Rule" id="MF_00518"/>
    </source>
</evidence>
<dbReference type="GO" id="GO:0043908">
    <property type="term" value="F:Ser(Gly)-tRNA(Ala) hydrolase activity"/>
    <property type="evidence" value="ECO:0007669"/>
    <property type="project" value="UniProtKB-UniRule"/>
</dbReference>
<dbReference type="InterPro" id="IPR023509">
    <property type="entry name" value="DTD-like_sf"/>
</dbReference>
<dbReference type="HAMAP" id="MF_00518">
    <property type="entry name" value="Deacylase_Dtd"/>
    <property type="match status" value="1"/>
</dbReference>
<keyword evidence="4" id="KW-1185">Reference proteome</keyword>
<dbReference type="GO" id="GO:0051500">
    <property type="term" value="F:D-tyrosyl-tRNA(Tyr) deacylase activity"/>
    <property type="evidence" value="ECO:0007669"/>
    <property type="project" value="TreeGrafter"/>
</dbReference>
<dbReference type="GO" id="GO:0106026">
    <property type="term" value="F:Gly-tRNA(Ala) deacylase activity"/>
    <property type="evidence" value="ECO:0007669"/>
    <property type="project" value="UniProtKB-UniRule"/>
</dbReference>
<comment type="caution">
    <text evidence="3">The sequence shown here is derived from an EMBL/GenBank/DDBJ whole genome shotgun (WGS) entry which is preliminary data.</text>
</comment>
<dbReference type="EC" id="3.1.1.-" evidence="2"/>
<organism evidence="3 4">
    <name type="scientific">Pyramidobacter porci</name>
    <dbReference type="NCBI Taxonomy" id="2605789"/>
    <lineage>
        <taxon>Bacteria</taxon>
        <taxon>Thermotogati</taxon>
        <taxon>Synergistota</taxon>
        <taxon>Synergistia</taxon>
        <taxon>Synergistales</taxon>
        <taxon>Dethiosulfovibrionaceae</taxon>
        <taxon>Pyramidobacter</taxon>
    </lineage>
</organism>
<dbReference type="EC" id="3.1.1.96" evidence="2"/>
<feature type="short sequence motif" description="Gly-cisPro motif, important for rejection of L-amino acids" evidence="2">
    <location>
        <begin position="137"/>
        <end position="138"/>
    </location>
</feature>
<comment type="domain">
    <text evidence="2">A Gly-cisPro motif from one monomer fits into the active site of the other monomer to allow specific chiral rejection of L-amino acids.</text>
</comment>
<dbReference type="PANTHER" id="PTHR10472:SF5">
    <property type="entry name" value="D-AMINOACYL-TRNA DEACYLASE 1"/>
    <property type="match status" value="1"/>
</dbReference>
<dbReference type="GO" id="GO:0000049">
    <property type="term" value="F:tRNA binding"/>
    <property type="evidence" value="ECO:0007669"/>
    <property type="project" value="UniProtKB-UniRule"/>
</dbReference>
<comment type="similarity">
    <text evidence="1 2">Belongs to the DTD family.</text>
</comment>
<name>A0A6L5YB78_9BACT</name>
<dbReference type="Pfam" id="PF02580">
    <property type="entry name" value="Tyr_Deacylase"/>
    <property type="match status" value="1"/>
</dbReference>
<keyword evidence="2" id="KW-0694">RNA-binding</keyword>
<dbReference type="CDD" id="cd00563">
    <property type="entry name" value="Dtyr_deacylase"/>
    <property type="match status" value="1"/>
</dbReference>
<evidence type="ECO:0000256" key="1">
    <source>
        <dbReference type="ARBA" id="ARBA00009673"/>
    </source>
</evidence>
<protein>
    <recommendedName>
        <fullName evidence="2">D-aminoacyl-tRNA deacylase</fullName>
        <shortName evidence="2">DTD</shortName>
        <ecNumber evidence="2">3.1.1.96</ecNumber>
    </recommendedName>
    <alternativeName>
        <fullName evidence="2">Gly-tRNA(Ala) deacylase</fullName>
        <ecNumber evidence="2">3.1.1.-</ecNumber>
    </alternativeName>
</protein>
<proteinExistence type="inferred from homology"/>
<comment type="subunit">
    <text evidence="2">Homodimer.</text>
</comment>
<gene>
    <name evidence="2" type="primary">dtd</name>
    <name evidence="3" type="ORF">FYJ74_05610</name>
</gene>
<keyword evidence="2" id="KW-0820">tRNA-binding</keyword>
<keyword evidence="2 3" id="KW-0378">Hydrolase</keyword>
<reference evidence="3 4" key="1">
    <citation type="submission" date="2019-08" db="EMBL/GenBank/DDBJ databases">
        <title>In-depth cultivation of the pig gut microbiome towards novel bacterial diversity and tailored functional studies.</title>
        <authorList>
            <person name="Wylensek D."/>
            <person name="Hitch T.C.A."/>
            <person name="Clavel T."/>
        </authorList>
    </citation>
    <scope>NUCLEOTIDE SEQUENCE [LARGE SCALE GENOMIC DNA]</scope>
    <source>
        <strain evidence="3 4">SM-530-WT-4B</strain>
    </source>
</reference>
<evidence type="ECO:0000313" key="3">
    <source>
        <dbReference type="EMBL" id="MST55509.1"/>
    </source>
</evidence>
<keyword evidence="2" id="KW-0963">Cytoplasm</keyword>
<dbReference type="PANTHER" id="PTHR10472">
    <property type="entry name" value="D-TYROSYL-TRNA TYR DEACYLASE"/>
    <property type="match status" value="1"/>
</dbReference>
<dbReference type="FunFam" id="3.50.80.10:FF:000001">
    <property type="entry name" value="D-aminoacyl-tRNA deacylase"/>
    <property type="match status" value="1"/>
</dbReference>
<comment type="catalytic activity">
    <reaction evidence="2">
        <text>glycyl-tRNA(Ala) + H2O = tRNA(Ala) + glycine + H(+)</text>
        <dbReference type="Rhea" id="RHEA:53744"/>
        <dbReference type="Rhea" id="RHEA-COMP:9657"/>
        <dbReference type="Rhea" id="RHEA-COMP:13640"/>
        <dbReference type="ChEBI" id="CHEBI:15377"/>
        <dbReference type="ChEBI" id="CHEBI:15378"/>
        <dbReference type="ChEBI" id="CHEBI:57305"/>
        <dbReference type="ChEBI" id="CHEBI:78442"/>
        <dbReference type="ChEBI" id="CHEBI:78522"/>
    </reaction>
</comment>
<dbReference type="AlphaFoldDB" id="A0A6L5YB78"/>
<dbReference type="RefSeq" id="WP_154528608.1">
    <property type="nucleotide sequence ID" value="NZ_VUNH01000005.1"/>
</dbReference>
<accession>A0A6L5YB78</accession>
<dbReference type="GO" id="GO:0005737">
    <property type="term" value="C:cytoplasm"/>
    <property type="evidence" value="ECO:0007669"/>
    <property type="project" value="UniProtKB-SubCell"/>
</dbReference>
<dbReference type="NCBIfam" id="TIGR00256">
    <property type="entry name" value="D-aminoacyl-tRNA deacylase"/>
    <property type="match status" value="1"/>
</dbReference>
<dbReference type="Gene3D" id="3.50.80.10">
    <property type="entry name" value="D-tyrosyl-tRNA(Tyr) deacylase"/>
    <property type="match status" value="1"/>
</dbReference>
<evidence type="ECO:0000313" key="4">
    <source>
        <dbReference type="Proteomes" id="UP000473699"/>
    </source>
</evidence>
<dbReference type="EMBL" id="VUNH01000005">
    <property type="protein sequence ID" value="MST55509.1"/>
    <property type="molecule type" value="Genomic_DNA"/>
</dbReference>